<protein>
    <submittedName>
        <fullName evidence="2">Uncharacterized protein</fullName>
    </submittedName>
</protein>
<proteinExistence type="predicted"/>
<evidence type="ECO:0000313" key="2">
    <source>
        <dbReference type="EMBL" id="RWQ94430.1"/>
    </source>
</evidence>
<feature type="compositionally biased region" description="Polar residues" evidence="1">
    <location>
        <begin position="233"/>
        <end position="264"/>
    </location>
</feature>
<feature type="compositionally biased region" description="Low complexity" evidence="1">
    <location>
        <begin position="7"/>
        <end position="38"/>
    </location>
</feature>
<comment type="caution">
    <text evidence="2">The sequence shown here is derived from an EMBL/GenBank/DDBJ whole genome shotgun (WGS) entry which is preliminary data.</text>
</comment>
<evidence type="ECO:0000256" key="1">
    <source>
        <dbReference type="SAM" id="MobiDB-lite"/>
    </source>
</evidence>
<feature type="region of interest" description="Disordered" evidence="1">
    <location>
        <begin position="317"/>
        <end position="336"/>
    </location>
</feature>
<dbReference type="GeneID" id="39596313"/>
<sequence length="364" mass="39330">MDKTIKASSTTAPSSYSSLSSAYPSSISSVSPPRLSSATHLVSPPRRQHSSDRLKRQAREQLEGLIKKHGHPTIVCSSSSLRSLTSTSPPGRPSYLPSPELCPATTTVDADDDTLGIDSAGTRPIPIPKAASTRELDDVPVTPLTGRFDEVHFLYAQQCPRRKDQKLSTKKRTRRPRVSSRVKSDHKMHSGGSTQLYAPATMAQSGRPMSSQNSSKGASGVPLSLPRFHPAVYQSSTGAHSTASRPSSPHQQRPQAYRMSSGSRDTLRQYRELITNGVLSRNAQGVITTKPAAPRLDPLGSPGPVTPLVLEEGDSYLSAGAANGSEQSGSMKTLAPSPELVEKLIQRENERIRLQKQRQELKGR</sequence>
<reference evidence="2 3" key="1">
    <citation type="journal article" date="2018" name="Front. Microbiol.">
        <title>Genomic and genetic insights into a cosmopolitan fungus, Paecilomyces variotii (Eurotiales).</title>
        <authorList>
            <person name="Urquhart A.S."/>
            <person name="Mondo S.J."/>
            <person name="Makela M.R."/>
            <person name="Hane J.K."/>
            <person name="Wiebenga A."/>
            <person name="He G."/>
            <person name="Mihaltcheva S."/>
            <person name="Pangilinan J."/>
            <person name="Lipzen A."/>
            <person name="Barry K."/>
            <person name="de Vries R.P."/>
            <person name="Grigoriev I.V."/>
            <person name="Idnurm A."/>
        </authorList>
    </citation>
    <scope>NUCLEOTIDE SEQUENCE [LARGE SCALE GENOMIC DNA]</scope>
    <source>
        <strain evidence="2 3">CBS 101075</strain>
    </source>
</reference>
<feature type="region of interest" description="Disordered" evidence="1">
    <location>
        <begin position="160"/>
        <end position="266"/>
    </location>
</feature>
<accession>A0A443HRP1</accession>
<keyword evidence="3" id="KW-1185">Reference proteome</keyword>
<dbReference type="EMBL" id="RCNU01000007">
    <property type="protein sequence ID" value="RWQ94430.1"/>
    <property type="molecule type" value="Genomic_DNA"/>
</dbReference>
<name>A0A443HRP1_BYSSP</name>
<feature type="compositionally biased region" description="Basic residues" evidence="1">
    <location>
        <begin position="168"/>
        <end position="181"/>
    </location>
</feature>
<feature type="compositionally biased region" description="Low complexity" evidence="1">
    <location>
        <begin position="77"/>
        <end position="88"/>
    </location>
</feature>
<evidence type="ECO:0000313" key="3">
    <source>
        <dbReference type="Proteomes" id="UP000283841"/>
    </source>
</evidence>
<feature type="region of interest" description="Disordered" evidence="1">
    <location>
        <begin position="1"/>
        <end position="127"/>
    </location>
</feature>
<organism evidence="2 3">
    <name type="scientific">Byssochlamys spectabilis</name>
    <name type="common">Paecilomyces variotii</name>
    <dbReference type="NCBI Taxonomy" id="264951"/>
    <lineage>
        <taxon>Eukaryota</taxon>
        <taxon>Fungi</taxon>
        <taxon>Dikarya</taxon>
        <taxon>Ascomycota</taxon>
        <taxon>Pezizomycotina</taxon>
        <taxon>Eurotiomycetes</taxon>
        <taxon>Eurotiomycetidae</taxon>
        <taxon>Eurotiales</taxon>
        <taxon>Thermoascaceae</taxon>
        <taxon>Paecilomyces</taxon>
    </lineage>
</organism>
<feature type="compositionally biased region" description="Basic and acidic residues" evidence="1">
    <location>
        <begin position="49"/>
        <end position="66"/>
    </location>
</feature>
<feature type="compositionally biased region" description="Polar residues" evidence="1">
    <location>
        <begin position="191"/>
        <end position="217"/>
    </location>
</feature>
<dbReference type="Proteomes" id="UP000283841">
    <property type="component" value="Unassembled WGS sequence"/>
</dbReference>
<dbReference type="VEuPathDB" id="FungiDB:C8Q69DRAFT_292448"/>
<dbReference type="RefSeq" id="XP_028484075.1">
    <property type="nucleotide sequence ID" value="XM_028627036.1"/>
</dbReference>
<gene>
    <name evidence="2" type="ORF">C8Q69DRAFT_292448</name>
</gene>
<dbReference type="AlphaFoldDB" id="A0A443HRP1"/>